<keyword evidence="7" id="KW-0902">Two-component regulatory system</keyword>
<evidence type="ECO:0000256" key="2">
    <source>
        <dbReference type="ARBA" id="ARBA00012438"/>
    </source>
</evidence>
<dbReference type="InterPro" id="IPR050482">
    <property type="entry name" value="Sensor_HK_TwoCompSys"/>
</dbReference>
<dbReference type="SMART" id="SM00387">
    <property type="entry name" value="HATPase_c"/>
    <property type="match status" value="1"/>
</dbReference>
<feature type="transmembrane region" description="Helical" evidence="8">
    <location>
        <begin position="33"/>
        <end position="53"/>
    </location>
</feature>
<feature type="domain" description="Histidine kinase" evidence="9">
    <location>
        <begin position="522"/>
        <end position="728"/>
    </location>
</feature>
<dbReference type="InterPro" id="IPR003594">
    <property type="entry name" value="HATPase_dom"/>
</dbReference>
<keyword evidence="5 10" id="KW-0418">Kinase</keyword>
<comment type="caution">
    <text evidence="10">The sequence shown here is derived from an EMBL/GenBank/DDBJ whole genome shotgun (WGS) entry which is preliminary data.</text>
</comment>
<dbReference type="Pfam" id="PF02518">
    <property type="entry name" value="HATPase_c"/>
    <property type="match status" value="1"/>
</dbReference>
<organism evidence="10 11">
    <name type="scientific">Paenibacillus plantarum</name>
    <dbReference type="NCBI Taxonomy" id="2654975"/>
    <lineage>
        <taxon>Bacteria</taxon>
        <taxon>Bacillati</taxon>
        <taxon>Bacillota</taxon>
        <taxon>Bacilli</taxon>
        <taxon>Bacillales</taxon>
        <taxon>Paenibacillaceae</taxon>
        <taxon>Paenibacillus</taxon>
    </lineage>
</organism>
<feature type="transmembrane region" description="Helical" evidence="8">
    <location>
        <begin position="182"/>
        <end position="199"/>
    </location>
</feature>
<evidence type="ECO:0000256" key="8">
    <source>
        <dbReference type="SAM" id="Phobius"/>
    </source>
</evidence>
<keyword evidence="8" id="KW-0472">Membrane</keyword>
<keyword evidence="4" id="KW-0547">Nucleotide-binding</keyword>
<keyword evidence="8" id="KW-1133">Transmembrane helix</keyword>
<dbReference type="Gene3D" id="1.20.5.1930">
    <property type="match status" value="1"/>
</dbReference>
<evidence type="ECO:0000256" key="1">
    <source>
        <dbReference type="ARBA" id="ARBA00000085"/>
    </source>
</evidence>
<dbReference type="EC" id="2.7.13.3" evidence="2"/>
<dbReference type="Proteomes" id="UP000653578">
    <property type="component" value="Unassembled WGS sequence"/>
</dbReference>
<feature type="transmembrane region" description="Helical" evidence="8">
    <location>
        <begin position="88"/>
        <end position="112"/>
    </location>
</feature>
<evidence type="ECO:0000256" key="7">
    <source>
        <dbReference type="ARBA" id="ARBA00023012"/>
    </source>
</evidence>
<feature type="transmembrane region" description="Helical" evidence="8">
    <location>
        <begin position="245"/>
        <end position="264"/>
    </location>
</feature>
<dbReference type="GO" id="GO:0016301">
    <property type="term" value="F:kinase activity"/>
    <property type="evidence" value="ECO:0007669"/>
    <property type="project" value="UniProtKB-KW"/>
</dbReference>
<evidence type="ECO:0000313" key="11">
    <source>
        <dbReference type="Proteomes" id="UP000653578"/>
    </source>
</evidence>
<feature type="transmembrane region" description="Helical" evidence="8">
    <location>
        <begin position="148"/>
        <end position="170"/>
    </location>
</feature>
<reference evidence="10 11" key="1">
    <citation type="submission" date="2019-10" db="EMBL/GenBank/DDBJ databases">
        <title>Description of Paenibacillus humi sp. nov.</title>
        <authorList>
            <person name="Carlier A."/>
            <person name="Qi S."/>
        </authorList>
    </citation>
    <scope>NUCLEOTIDE SEQUENCE [LARGE SCALE GENOMIC DNA]</scope>
    <source>
        <strain evidence="10 11">LMG 31461</strain>
    </source>
</reference>
<sequence length="728" mass="80701">MQKEWRCMKMLHLSKAGSSEVVNKRQVVWSMRIAQLFVLSFSLLSAALYVSLIPQYYNVLVGKCILQGCGNLVPAMPLPANGFSLEQFGLLFVLIDVLFTFVFYMTSAIVLWKGFREPMGLVAVVAMVSFGSTFPSLVMAASKGAGFAHYWFLGISMLSWVSLSLFLLLFPNGKFVPNWSRFVFVLIMIVDVMTLFYEGQMWEKFHIPAIVQFLWYGSSTLILIYSQLYRFRNRATAAERQQTKWVVYGASIAIVGFIGMSALFDPSLNDGTALTYVYLNAVLNASLTAIPITLMFAVLRQRLWNIDPLVKRTLVYGSLSVCIVLIYTVTVLYLSRVIQTRDHYVASLLATAIVAVAFAPLKEWLQRQINRLMKGRHDDPYAVLLELGNQLIQPQDPDAMLNAVVRTVKDALRIPYTAIYTGIGGQTTLVASAGSLLYEQHVLPIIHRGKEMGTLHIASRSAGEGFTAEDNKFLDVLLRQAGPIVENWHMTQGMKLLAQDLQESREKLVIAREEERLYIRNNLHDDLAPKLAALALNAATAQIYVETQPKVAIDMLADLRKVIRSTVDEIRTLVHDLRPPTLDELGLIGAIQERIALLSKPAAMLAGEKGAEVLDIQLYTPGLLPPLPAAVEVAVYRIVTEALVNVVKHTKATTCTVRLEVSEVDQLHVEIRDNGAHFTPLTVHPVAEGKSGIGLVSMRERAAELGGHCHIDRPAGGGTRVLAVIPLS</sequence>
<dbReference type="SUPFAM" id="SSF55874">
    <property type="entry name" value="ATPase domain of HSP90 chaperone/DNA topoisomerase II/histidine kinase"/>
    <property type="match status" value="1"/>
</dbReference>
<dbReference type="Pfam" id="PF07730">
    <property type="entry name" value="HisKA_3"/>
    <property type="match status" value="1"/>
</dbReference>
<feature type="transmembrane region" description="Helical" evidence="8">
    <location>
        <begin position="276"/>
        <end position="299"/>
    </location>
</feature>
<feature type="transmembrane region" description="Helical" evidence="8">
    <location>
        <begin position="205"/>
        <end position="225"/>
    </location>
</feature>
<evidence type="ECO:0000256" key="6">
    <source>
        <dbReference type="ARBA" id="ARBA00022840"/>
    </source>
</evidence>
<feature type="transmembrane region" description="Helical" evidence="8">
    <location>
        <begin position="314"/>
        <end position="338"/>
    </location>
</feature>
<accession>A0ABX1XC07</accession>
<dbReference type="EMBL" id="WHNY01000060">
    <property type="protein sequence ID" value="NOU66013.1"/>
    <property type="molecule type" value="Genomic_DNA"/>
</dbReference>
<feature type="transmembrane region" description="Helical" evidence="8">
    <location>
        <begin position="344"/>
        <end position="365"/>
    </location>
</feature>
<evidence type="ECO:0000256" key="4">
    <source>
        <dbReference type="ARBA" id="ARBA00022741"/>
    </source>
</evidence>
<dbReference type="InterPro" id="IPR036890">
    <property type="entry name" value="HATPase_C_sf"/>
</dbReference>
<keyword evidence="6" id="KW-0067">ATP-binding</keyword>
<gene>
    <name evidence="10" type="ORF">GC096_18405</name>
</gene>
<protein>
    <recommendedName>
        <fullName evidence="2">histidine kinase</fullName>
        <ecNumber evidence="2">2.7.13.3</ecNumber>
    </recommendedName>
</protein>
<dbReference type="PANTHER" id="PTHR24421">
    <property type="entry name" value="NITRATE/NITRITE SENSOR PROTEIN NARX-RELATED"/>
    <property type="match status" value="1"/>
</dbReference>
<evidence type="ECO:0000256" key="3">
    <source>
        <dbReference type="ARBA" id="ARBA00022679"/>
    </source>
</evidence>
<dbReference type="InterPro" id="IPR011712">
    <property type="entry name" value="Sig_transdc_His_kin_sub3_dim/P"/>
</dbReference>
<name>A0ABX1XC07_9BACL</name>
<proteinExistence type="predicted"/>
<comment type="catalytic activity">
    <reaction evidence="1">
        <text>ATP + protein L-histidine = ADP + protein N-phospho-L-histidine.</text>
        <dbReference type="EC" id="2.7.13.3"/>
    </reaction>
</comment>
<keyword evidence="8" id="KW-0812">Transmembrane</keyword>
<keyword evidence="3" id="KW-0808">Transferase</keyword>
<dbReference type="CDD" id="cd16917">
    <property type="entry name" value="HATPase_UhpB-NarQ-NarX-like"/>
    <property type="match status" value="1"/>
</dbReference>
<feature type="transmembrane region" description="Helical" evidence="8">
    <location>
        <begin position="119"/>
        <end position="142"/>
    </location>
</feature>
<dbReference type="Gene3D" id="3.30.565.10">
    <property type="entry name" value="Histidine kinase-like ATPase, C-terminal domain"/>
    <property type="match status" value="1"/>
</dbReference>
<evidence type="ECO:0000259" key="9">
    <source>
        <dbReference type="PROSITE" id="PS50109"/>
    </source>
</evidence>
<dbReference type="InterPro" id="IPR005467">
    <property type="entry name" value="His_kinase_dom"/>
</dbReference>
<dbReference type="PROSITE" id="PS50109">
    <property type="entry name" value="HIS_KIN"/>
    <property type="match status" value="1"/>
</dbReference>
<evidence type="ECO:0000313" key="10">
    <source>
        <dbReference type="EMBL" id="NOU66013.1"/>
    </source>
</evidence>
<keyword evidence="11" id="KW-1185">Reference proteome</keyword>
<dbReference type="SUPFAM" id="SSF55781">
    <property type="entry name" value="GAF domain-like"/>
    <property type="match status" value="1"/>
</dbReference>
<evidence type="ECO:0000256" key="5">
    <source>
        <dbReference type="ARBA" id="ARBA00022777"/>
    </source>
</evidence>